<organism evidence="1 2">
    <name type="scientific">Planoprotostelium fungivorum</name>
    <dbReference type="NCBI Taxonomy" id="1890364"/>
    <lineage>
        <taxon>Eukaryota</taxon>
        <taxon>Amoebozoa</taxon>
        <taxon>Evosea</taxon>
        <taxon>Variosea</taxon>
        <taxon>Cavosteliida</taxon>
        <taxon>Cavosteliaceae</taxon>
        <taxon>Planoprotostelium</taxon>
    </lineage>
</organism>
<name>A0A2P6MXD3_9EUKA</name>
<dbReference type="Proteomes" id="UP000241769">
    <property type="component" value="Unassembled WGS sequence"/>
</dbReference>
<reference evidence="1 2" key="1">
    <citation type="journal article" date="2018" name="Genome Biol. Evol.">
        <title>Multiple Roots of Fruiting Body Formation in Amoebozoa.</title>
        <authorList>
            <person name="Hillmann F."/>
            <person name="Forbes G."/>
            <person name="Novohradska S."/>
            <person name="Ferling I."/>
            <person name="Riege K."/>
            <person name="Groth M."/>
            <person name="Westermann M."/>
            <person name="Marz M."/>
            <person name="Spaller T."/>
            <person name="Winckler T."/>
            <person name="Schaap P."/>
            <person name="Glockner G."/>
        </authorList>
    </citation>
    <scope>NUCLEOTIDE SEQUENCE [LARGE SCALE GENOMIC DNA]</scope>
    <source>
        <strain evidence="1 2">Jena</strain>
    </source>
</reference>
<accession>A0A2P6MXD3</accession>
<protein>
    <submittedName>
        <fullName evidence="1">Uncharacterized protein</fullName>
    </submittedName>
</protein>
<evidence type="ECO:0000313" key="2">
    <source>
        <dbReference type="Proteomes" id="UP000241769"/>
    </source>
</evidence>
<dbReference type="AlphaFoldDB" id="A0A2P6MXD3"/>
<gene>
    <name evidence="1" type="ORF">PROFUN_16083</name>
</gene>
<evidence type="ECO:0000313" key="1">
    <source>
        <dbReference type="EMBL" id="PRP76369.1"/>
    </source>
</evidence>
<sequence length="112" mass="12518">MDIGKENATYYAFWVPTPDPIEQAKVTVYGANLPEGGLKLHPSFNQGTWQHYTAKGRKMTPRYFGSTIGRKHIPQAKIHFADAANLAVYWNVFNLESGKVIPAKNSLSLSDH</sequence>
<dbReference type="InParanoid" id="A0A2P6MXD3"/>
<proteinExistence type="predicted"/>
<keyword evidence="2" id="KW-1185">Reference proteome</keyword>
<dbReference type="EMBL" id="MDYQ01000332">
    <property type="protein sequence ID" value="PRP76369.1"/>
    <property type="molecule type" value="Genomic_DNA"/>
</dbReference>
<comment type="caution">
    <text evidence="1">The sequence shown here is derived from an EMBL/GenBank/DDBJ whole genome shotgun (WGS) entry which is preliminary data.</text>
</comment>